<dbReference type="RefSeq" id="WP_238745257.1">
    <property type="nucleotide sequence ID" value="NZ_JAKOOW010000006.1"/>
</dbReference>
<sequence>MLDALMLLVFGKLQEHVYEETSRAWQWALAYTLFVLGGQLFGGNANLLALLISAVLVFLYAWAYFGLLRYFVDSLMVWLLVYIGGALLPLLIALKLIAAAQS</sequence>
<organism evidence="2 3">
    <name type="scientific">Kingella pumchi</name>
    <dbReference type="NCBI Taxonomy" id="2779506"/>
    <lineage>
        <taxon>Bacteria</taxon>
        <taxon>Pseudomonadati</taxon>
        <taxon>Pseudomonadota</taxon>
        <taxon>Betaproteobacteria</taxon>
        <taxon>Neisseriales</taxon>
        <taxon>Neisseriaceae</taxon>
        <taxon>Kingella</taxon>
    </lineage>
</organism>
<feature type="transmembrane region" description="Helical" evidence="1">
    <location>
        <begin position="77"/>
        <end position="98"/>
    </location>
</feature>
<evidence type="ECO:0000256" key="1">
    <source>
        <dbReference type="SAM" id="Phobius"/>
    </source>
</evidence>
<proteinExistence type="predicted"/>
<protein>
    <submittedName>
        <fullName evidence="2">Uncharacterized protein</fullName>
    </submittedName>
</protein>
<evidence type="ECO:0000313" key="2">
    <source>
        <dbReference type="EMBL" id="MCG6503178.1"/>
    </source>
</evidence>
<evidence type="ECO:0000313" key="3">
    <source>
        <dbReference type="Proteomes" id="UP001298424"/>
    </source>
</evidence>
<comment type="caution">
    <text evidence="2">The sequence shown here is derived from an EMBL/GenBank/DDBJ whole genome shotgun (WGS) entry which is preliminary data.</text>
</comment>
<reference evidence="2 3" key="1">
    <citation type="submission" date="2022-02" db="EMBL/GenBank/DDBJ databases">
        <title>Genome sequence data of Kingella unionensis sp. nov. strain CICC 24913 (CCUG 75125).</title>
        <authorList>
            <person name="Xiao M."/>
        </authorList>
    </citation>
    <scope>NUCLEOTIDE SEQUENCE [LARGE SCALE GENOMIC DNA]</scope>
    <source>
        <strain evidence="2 3">CICC 24913</strain>
    </source>
</reference>
<keyword evidence="1" id="KW-0812">Transmembrane</keyword>
<dbReference type="EMBL" id="JAKOOW010000006">
    <property type="protein sequence ID" value="MCG6503178.1"/>
    <property type="molecule type" value="Genomic_DNA"/>
</dbReference>
<keyword evidence="1" id="KW-1133">Transmembrane helix</keyword>
<keyword evidence="3" id="KW-1185">Reference proteome</keyword>
<name>A0ABS9NLI7_9NEIS</name>
<keyword evidence="1" id="KW-0472">Membrane</keyword>
<accession>A0ABS9NLI7</accession>
<feature type="transmembrane region" description="Helical" evidence="1">
    <location>
        <begin position="24"/>
        <end position="41"/>
    </location>
</feature>
<feature type="transmembrane region" description="Helical" evidence="1">
    <location>
        <begin position="48"/>
        <end position="71"/>
    </location>
</feature>
<gene>
    <name evidence="2" type="ORF">MB824_01500</name>
</gene>
<dbReference type="Proteomes" id="UP001298424">
    <property type="component" value="Unassembled WGS sequence"/>
</dbReference>